<dbReference type="CDD" id="cd06850">
    <property type="entry name" value="biotinyl_domain"/>
    <property type="match status" value="1"/>
</dbReference>
<dbReference type="Proteomes" id="UP000095727">
    <property type="component" value="Unassembled WGS sequence"/>
</dbReference>
<dbReference type="EC" id="4.1.1.70" evidence="3"/>
<dbReference type="PANTHER" id="PTHR45266:SF3">
    <property type="entry name" value="OXALOACETATE DECARBOXYLASE ALPHA CHAIN"/>
    <property type="match status" value="1"/>
</dbReference>
<evidence type="ECO:0000256" key="1">
    <source>
        <dbReference type="ARBA" id="ARBA00023267"/>
    </source>
</evidence>
<keyword evidence="3" id="KW-0456">Lyase</keyword>
<dbReference type="Pfam" id="PF00364">
    <property type="entry name" value="Biotin_lipoyl"/>
    <property type="match status" value="1"/>
</dbReference>
<keyword evidence="1" id="KW-0092">Biotin</keyword>
<dbReference type="PROSITE" id="PS50968">
    <property type="entry name" value="BIOTINYL_LIPOYL"/>
    <property type="match status" value="1"/>
</dbReference>
<name>A0A173RTZ4_9FIRM</name>
<dbReference type="EMBL" id="CYXR01000004">
    <property type="protein sequence ID" value="CUM81226.1"/>
    <property type="molecule type" value="Genomic_DNA"/>
</dbReference>
<dbReference type="InterPro" id="IPR000089">
    <property type="entry name" value="Biotin_lipoyl"/>
</dbReference>
<gene>
    <name evidence="3" type="primary">gcdC</name>
    <name evidence="3" type="ORF">ERS852574_00864</name>
</gene>
<evidence type="ECO:0000313" key="4">
    <source>
        <dbReference type="Proteomes" id="UP000095727"/>
    </source>
</evidence>
<accession>A0A173RTZ4</accession>
<dbReference type="RefSeq" id="WP_055155902.1">
    <property type="nucleotide sequence ID" value="NZ_CAXSNH010000003.1"/>
</dbReference>
<dbReference type="AlphaFoldDB" id="A0A173RTZ4"/>
<dbReference type="GO" id="GO:0016829">
    <property type="term" value="F:lyase activity"/>
    <property type="evidence" value="ECO:0007669"/>
    <property type="project" value="UniProtKB-KW"/>
</dbReference>
<dbReference type="InterPro" id="IPR011053">
    <property type="entry name" value="Single_hybrid_motif"/>
</dbReference>
<feature type="domain" description="Lipoyl-binding" evidence="2">
    <location>
        <begin position="45"/>
        <end position="121"/>
    </location>
</feature>
<dbReference type="PANTHER" id="PTHR45266">
    <property type="entry name" value="OXALOACETATE DECARBOXYLASE ALPHA CHAIN"/>
    <property type="match status" value="1"/>
</dbReference>
<dbReference type="SUPFAM" id="SSF51230">
    <property type="entry name" value="Single hybrid motif"/>
    <property type="match status" value="1"/>
</dbReference>
<dbReference type="InterPro" id="IPR001882">
    <property type="entry name" value="Biotin_BS"/>
</dbReference>
<evidence type="ECO:0000313" key="3">
    <source>
        <dbReference type="EMBL" id="CUM81226.1"/>
    </source>
</evidence>
<protein>
    <submittedName>
        <fullName evidence="3">Glutaconyl-CoA decarboxylase subunit gamma</fullName>
        <ecNumber evidence="3">4.1.1.70</ecNumber>
    </submittedName>
</protein>
<reference evidence="3 4" key="1">
    <citation type="submission" date="2015-09" db="EMBL/GenBank/DDBJ databases">
        <authorList>
            <consortium name="Pathogen Informatics"/>
        </authorList>
    </citation>
    <scope>NUCLEOTIDE SEQUENCE [LARGE SCALE GENOMIC DNA]</scope>
    <source>
        <strain evidence="3 4">2789STDY5834962</strain>
    </source>
</reference>
<dbReference type="Gene3D" id="2.40.50.100">
    <property type="match status" value="1"/>
</dbReference>
<dbReference type="PROSITE" id="PS00188">
    <property type="entry name" value="BIOTIN"/>
    <property type="match status" value="1"/>
</dbReference>
<sequence>MKNYTITVNGNVYDVTVEENGNGAAAAPVAAPKAAPKAASKAAPKAAAGAGSIKVEAGAAGKVFKIEASVGQKVSRGDAVLIVEAMKMEIPVVAPEDGTVASIDVAVGDAVEAGQTLATLN</sequence>
<proteinExistence type="predicted"/>
<organism evidence="3 4">
    <name type="scientific">Coprococcus comes</name>
    <dbReference type="NCBI Taxonomy" id="410072"/>
    <lineage>
        <taxon>Bacteria</taxon>
        <taxon>Bacillati</taxon>
        <taxon>Bacillota</taxon>
        <taxon>Clostridia</taxon>
        <taxon>Lachnospirales</taxon>
        <taxon>Lachnospiraceae</taxon>
        <taxon>Coprococcus</taxon>
    </lineage>
</organism>
<dbReference type="InterPro" id="IPR050709">
    <property type="entry name" value="Biotin_Carboxyl_Carrier/Decarb"/>
</dbReference>
<evidence type="ECO:0000259" key="2">
    <source>
        <dbReference type="PROSITE" id="PS50968"/>
    </source>
</evidence>